<name>A0ABX7FY80_BRECH</name>
<evidence type="ECO:0000313" key="4">
    <source>
        <dbReference type="EMBL" id="QRG70740.1"/>
    </source>
</evidence>
<dbReference type="SUPFAM" id="SSF53927">
    <property type="entry name" value="Cytidine deaminase-like"/>
    <property type="match status" value="1"/>
</dbReference>
<proteinExistence type="predicted"/>
<gene>
    <name evidence="4" type="ORF">JNE38_23240</name>
</gene>
<keyword evidence="1" id="KW-0479">Metal-binding</keyword>
<evidence type="ECO:0000256" key="2">
    <source>
        <dbReference type="ARBA" id="ARBA00022833"/>
    </source>
</evidence>
<dbReference type="InterPro" id="IPR016192">
    <property type="entry name" value="APOBEC/CMP_deaminase_Zn-bd"/>
</dbReference>
<sequence length="149" mass="16484">MQQAIELAYENTLKNQGKPFGAVIVKDGKVIGTGVNDVLATHDVTAHAEMQAIREACKTLDSPSLEGCEVYASGQPCPMCLAAIYWTGAKTVYYSYTEKDAAEVGMSTKYVYEQLALPYEKQALPILHLKNEEESKNPFALWKQTMTNK</sequence>
<dbReference type="InterPro" id="IPR002125">
    <property type="entry name" value="CMP_dCMP_dom"/>
</dbReference>
<dbReference type="Proteomes" id="UP000596248">
    <property type="component" value="Chromosome"/>
</dbReference>
<dbReference type="CDD" id="cd01285">
    <property type="entry name" value="nucleoside_deaminase"/>
    <property type="match status" value="1"/>
</dbReference>
<organism evidence="4 5">
    <name type="scientific">Brevibacillus choshinensis</name>
    <dbReference type="NCBI Taxonomy" id="54911"/>
    <lineage>
        <taxon>Bacteria</taxon>
        <taxon>Bacillati</taxon>
        <taxon>Bacillota</taxon>
        <taxon>Bacilli</taxon>
        <taxon>Bacillales</taxon>
        <taxon>Paenibacillaceae</taxon>
        <taxon>Brevibacillus</taxon>
    </lineage>
</organism>
<dbReference type="PROSITE" id="PS00903">
    <property type="entry name" value="CYT_DCMP_DEAMINASES_1"/>
    <property type="match status" value="1"/>
</dbReference>
<accession>A0ABX7FY80</accession>
<dbReference type="PROSITE" id="PS51747">
    <property type="entry name" value="CYT_DCMP_DEAMINASES_2"/>
    <property type="match status" value="1"/>
</dbReference>
<evidence type="ECO:0000256" key="1">
    <source>
        <dbReference type="ARBA" id="ARBA00022723"/>
    </source>
</evidence>
<dbReference type="PANTHER" id="PTHR11079">
    <property type="entry name" value="CYTOSINE DEAMINASE FAMILY MEMBER"/>
    <property type="match status" value="1"/>
</dbReference>
<evidence type="ECO:0000259" key="3">
    <source>
        <dbReference type="PROSITE" id="PS51747"/>
    </source>
</evidence>
<evidence type="ECO:0000313" key="5">
    <source>
        <dbReference type="Proteomes" id="UP000596248"/>
    </source>
</evidence>
<dbReference type="InterPro" id="IPR016193">
    <property type="entry name" value="Cytidine_deaminase-like"/>
</dbReference>
<keyword evidence="2" id="KW-0862">Zinc</keyword>
<dbReference type="PANTHER" id="PTHR11079:SF161">
    <property type="entry name" value="CMP_DCMP-TYPE DEAMINASE DOMAIN-CONTAINING PROTEIN"/>
    <property type="match status" value="1"/>
</dbReference>
<dbReference type="EMBL" id="CP069127">
    <property type="protein sequence ID" value="QRG70740.1"/>
    <property type="molecule type" value="Genomic_DNA"/>
</dbReference>
<dbReference type="Gene3D" id="3.40.140.10">
    <property type="entry name" value="Cytidine Deaminase, domain 2"/>
    <property type="match status" value="1"/>
</dbReference>
<keyword evidence="5" id="KW-1185">Reference proteome</keyword>
<dbReference type="Pfam" id="PF00383">
    <property type="entry name" value="dCMP_cyt_deam_1"/>
    <property type="match status" value="1"/>
</dbReference>
<protein>
    <submittedName>
        <fullName evidence="4">Nucleoside deaminase</fullName>
    </submittedName>
</protein>
<feature type="domain" description="CMP/dCMP-type deaminase" evidence="3">
    <location>
        <begin position="1"/>
        <end position="119"/>
    </location>
</feature>
<reference evidence="4 5" key="1">
    <citation type="submission" date="2021-01" db="EMBL/GenBank/DDBJ databases">
        <title>Identification of strong promoters based on the transcriptome of Brevibacillus choshinensis.</title>
        <authorList>
            <person name="Yao D."/>
            <person name="Zhang K."/>
            <person name="Wu J."/>
        </authorList>
    </citation>
    <scope>NUCLEOTIDE SEQUENCE [LARGE SCALE GENOMIC DNA]</scope>
    <source>
        <strain evidence="4 5">HPD31-SP3</strain>
    </source>
</reference>